<sequence length="121" mass="13957">MIEQLSNFPENVVAIVCKGRVTKADYDAVLAPAVRDALEKHDKVRIYYEIAPDFSGFDPGAMWEDFRVGMEHLTRWERVALVTDVEWIKHTMQFFSFMMPGDMKAFPTAQADQARDWIVAQ</sequence>
<reference evidence="1 2" key="1">
    <citation type="submission" date="2018-08" db="EMBL/GenBank/DDBJ databases">
        <title>Genome sequence of Methylocystis hirsuta CSC1, a methanotroph able to accumulate PHAs.</title>
        <authorList>
            <person name="Bordel S."/>
            <person name="Rodriguez E."/>
            <person name="Gancedo J."/>
            <person name="Munoz R."/>
        </authorList>
    </citation>
    <scope>NUCLEOTIDE SEQUENCE [LARGE SCALE GENOMIC DNA]</scope>
    <source>
        <strain evidence="1 2">CSC1</strain>
    </source>
</reference>
<gene>
    <name evidence="1" type="ORF">D1O30_10175</name>
</gene>
<organism evidence="1 2">
    <name type="scientific">Methylocystis hirsuta</name>
    <dbReference type="NCBI Taxonomy" id="369798"/>
    <lineage>
        <taxon>Bacteria</taxon>
        <taxon>Pseudomonadati</taxon>
        <taxon>Pseudomonadota</taxon>
        <taxon>Alphaproteobacteria</taxon>
        <taxon>Hyphomicrobiales</taxon>
        <taxon>Methylocystaceae</taxon>
        <taxon>Methylocystis</taxon>
    </lineage>
</organism>
<dbReference type="InterPro" id="IPR036513">
    <property type="entry name" value="STAS_dom_sf"/>
</dbReference>
<protein>
    <submittedName>
        <fullName evidence="1">STAS/SEC14 domain-containing protein</fullName>
    </submittedName>
</protein>
<dbReference type="EMBL" id="QWDD01000001">
    <property type="protein sequence ID" value="RNJ51702.1"/>
    <property type="molecule type" value="Genomic_DNA"/>
</dbReference>
<dbReference type="InterPro" id="IPR038396">
    <property type="entry name" value="SpoIIAA-like_sf"/>
</dbReference>
<proteinExistence type="predicted"/>
<evidence type="ECO:0000313" key="2">
    <source>
        <dbReference type="Proteomes" id="UP000268623"/>
    </source>
</evidence>
<keyword evidence="2" id="KW-1185">Reference proteome</keyword>
<dbReference type="InterPro" id="IPR021866">
    <property type="entry name" value="SpoIIAA-like"/>
</dbReference>
<evidence type="ECO:0000313" key="1">
    <source>
        <dbReference type="EMBL" id="RNJ51702.1"/>
    </source>
</evidence>
<dbReference type="Proteomes" id="UP000268623">
    <property type="component" value="Unassembled WGS sequence"/>
</dbReference>
<dbReference type="OrthoDB" id="5457369at2"/>
<dbReference type="AlphaFoldDB" id="A0A3M9XV76"/>
<dbReference type="Gene3D" id="3.40.50.10600">
    <property type="entry name" value="SpoIIaa-like domains"/>
    <property type="match status" value="1"/>
</dbReference>
<comment type="caution">
    <text evidence="1">The sequence shown here is derived from an EMBL/GenBank/DDBJ whole genome shotgun (WGS) entry which is preliminary data.</text>
</comment>
<accession>A0A3M9XV76</accession>
<dbReference type="SUPFAM" id="SSF52091">
    <property type="entry name" value="SpoIIaa-like"/>
    <property type="match status" value="1"/>
</dbReference>
<dbReference type="Pfam" id="PF11964">
    <property type="entry name" value="SpoIIAA-like"/>
    <property type="match status" value="1"/>
</dbReference>
<name>A0A3M9XV76_9HYPH</name>